<dbReference type="GO" id="GO:0005667">
    <property type="term" value="C:transcription regulator complex"/>
    <property type="evidence" value="ECO:0007669"/>
    <property type="project" value="TreeGrafter"/>
</dbReference>
<dbReference type="AlphaFoldDB" id="A0A7E6CGJ6"/>
<sequence length="611" mass="65151">MHHQQRMAALGTDKELSDLLDFSAMFSPPVSSGKNGPTSLASGHFTGSNVEDRSSSGSWGNGGHPSPSRNYGDGTPYDHMTSRDLGSHDNLSPPFVNSRIQSKTERGSYSSYGRESNLQGCHQVYAPSASTADYNRDSPGYPSSKPAASTFPSSFFMQDGHHSSDPWSSSSGMSQPGYGGMLGNSSHIPQSSSYCSLHPHERLSYPSHSSADINSSLPPMSTFHRSGTNHYSTSSCTPPANGTDSIMANRGSGAAGSSQTGDALGKALASIYSPDHTNNSFSSNPSTPVGSPPSLSAGTAVWSRNGGQASSSPNYEGPLHSLQSRIEDRLERLDDAIHVLRNHAVGPSTAMPGGHGDMHGIIGPSHNGAMGGLGSGYGTGLLSANRHSLMVGAHREDGVALRGSHSLVPNQVPVPQLPVQSATSPDLNPPQDPYRGMPPGLQGQSVSSGSSEIKSDDEGDENLQDTKSAEDKKLDDDKKDIKSITRSRSSNNDDEDLTPEQKAEREKERRMANNARERLRVRDINEAFKELGRMVQLHLKSDKPQTKLLILHQAVAVILSLEQQVRERNLNPKAACLKRREEEKVSSEPPPLSLAGPHPGMGDASNHMGQM</sequence>
<feature type="region of interest" description="Disordered" evidence="8">
    <location>
        <begin position="276"/>
        <end position="319"/>
    </location>
</feature>
<dbReference type="Gene3D" id="4.10.280.10">
    <property type="entry name" value="Helix-loop-helix DNA-binding domain"/>
    <property type="match status" value="1"/>
</dbReference>
<feature type="compositionally biased region" description="Polar residues" evidence="8">
    <location>
        <begin position="206"/>
        <end position="246"/>
    </location>
</feature>
<keyword evidence="6" id="KW-0539">Nucleus</keyword>
<dbReference type="GO" id="GO:0000785">
    <property type="term" value="C:chromatin"/>
    <property type="evidence" value="ECO:0007669"/>
    <property type="project" value="TreeGrafter"/>
</dbReference>
<feature type="region of interest" description="Disordered" evidence="8">
    <location>
        <begin position="130"/>
        <end position="185"/>
    </location>
</feature>
<evidence type="ECO:0000313" key="11">
    <source>
        <dbReference type="RefSeq" id="XP_035866075.1"/>
    </source>
</evidence>
<evidence type="ECO:0000256" key="5">
    <source>
        <dbReference type="ARBA" id="ARBA00023163"/>
    </source>
</evidence>
<feature type="compositionally biased region" description="Low complexity" evidence="8">
    <location>
        <begin position="277"/>
        <end position="288"/>
    </location>
</feature>
<reference evidence="11" key="1">
    <citation type="submission" date="2025-08" db="UniProtKB">
        <authorList>
            <consortium name="RefSeq"/>
        </authorList>
    </citation>
    <scope>IDENTIFICATION</scope>
    <source>
        <tissue evidence="11">Muscle</tissue>
    </source>
</reference>
<dbReference type="SMART" id="SM00353">
    <property type="entry name" value="HLH"/>
    <property type="match status" value="1"/>
</dbReference>
<evidence type="ECO:0000256" key="6">
    <source>
        <dbReference type="ARBA" id="ARBA00023242"/>
    </source>
</evidence>
<feature type="compositionally biased region" description="Basic and acidic residues" evidence="8">
    <location>
        <begin position="467"/>
        <end position="483"/>
    </location>
</feature>
<evidence type="ECO:0000313" key="10">
    <source>
        <dbReference type="Proteomes" id="UP000504628"/>
    </source>
</evidence>
<feature type="domain" description="BHLH" evidence="9">
    <location>
        <begin position="508"/>
        <end position="561"/>
    </location>
</feature>
<keyword evidence="3" id="KW-0238">DNA-binding</keyword>
<dbReference type="GO" id="GO:0046983">
    <property type="term" value="F:protein dimerization activity"/>
    <property type="evidence" value="ECO:0007669"/>
    <property type="project" value="InterPro"/>
</dbReference>
<comment type="subcellular location">
    <subcellularLocation>
        <location evidence="1">Nucleus</location>
    </subcellularLocation>
</comment>
<feature type="compositionally biased region" description="Polar residues" evidence="8">
    <location>
        <begin position="29"/>
        <end position="49"/>
    </location>
</feature>
<protein>
    <recommendedName>
        <fullName evidence="7">Transcription factor 4</fullName>
    </recommendedName>
</protein>
<gene>
    <name evidence="11" type="primary">TCF4</name>
</gene>
<dbReference type="SUPFAM" id="SSF47459">
    <property type="entry name" value="HLH, helix-loop-helix DNA-binding domain"/>
    <property type="match status" value="1"/>
</dbReference>
<keyword evidence="5" id="KW-0804">Transcription</keyword>
<evidence type="ECO:0000256" key="3">
    <source>
        <dbReference type="ARBA" id="ARBA00023125"/>
    </source>
</evidence>
<dbReference type="RefSeq" id="XP_035866075.1">
    <property type="nucleotide sequence ID" value="XM_036010182.1"/>
</dbReference>
<dbReference type="FunFam" id="4.10.280.10:FF:000001">
    <property type="entry name" value="Putative transcription factor 12"/>
    <property type="match status" value="1"/>
</dbReference>
<dbReference type="PANTHER" id="PTHR11793:SF10">
    <property type="entry name" value="TRANSCRIPTION FACTOR 4"/>
    <property type="match status" value="1"/>
</dbReference>
<keyword evidence="10" id="KW-1185">Reference proteome</keyword>
<dbReference type="InterPro" id="IPR051098">
    <property type="entry name" value="NeuroDiff_E-box_TFs"/>
</dbReference>
<dbReference type="GeneID" id="114506394"/>
<feature type="compositionally biased region" description="Basic and acidic residues" evidence="8">
    <location>
        <begin position="499"/>
        <end position="514"/>
    </location>
</feature>
<feature type="region of interest" description="Disordered" evidence="8">
    <location>
        <begin position="578"/>
        <end position="611"/>
    </location>
</feature>
<accession>A0A7E6CGJ6</accession>
<evidence type="ECO:0000256" key="1">
    <source>
        <dbReference type="ARBA" id="ARBA00004123"/>
    </source>
</evidence>
<dbReference type="InterPro" id="IPR011598">
    <property type="entry name" value="bHLH_dom"/>
</dbReference>
<feature type="region of interest" description="Disordered" evidence="8">
    <location>
        <begin position="206"/>
        <end position="261"/>
    </location>
</feature>
<dbReference type="Proteomes" id="UP000504628">
    <property type="component" value="Chromosome 9"/>
</dbReference>
<evidence type="ECO:0000256" key="2">
    <source>
        <dbReference type="ARBA" id="ARBA00023015"/>
    </source>
</evidence>
<keyword evidence="2" id="KW-0805">Transcription regulation</keyword>
<evidence type="ECO:0000256" key="7">
    <source>
        <dbReference type="ARBA" id="ARBA00040305"/>
    </source>
</evidence>
<dbReference type="GO" id="GO:0000981">
    <property type="term" value="F:DNA-binding transcription factor activity, RNA polymerase II-specific"/>
    <property type="evidence" value="ECO:0007669"/>
    <property type="project" value="TreeGrafter"/>
</dbReference>
<dbReference type="GO" id="GO:0005634">
    <property type="term" value="C:nucleus"/>
    <property type="evidence" value="ECO:0007669"/>
    <property type="project" value="UniProtKB-SubCell"/>
</dbReference>
<dbReference type="GO" id="GO:0045893">
    <property type="term" value="P:positive regulation of DNA-templated transcription"/>
    <property type="evidence" value="ECO:0007669"/>
    <property type="project" value="UniProtKB-ARBA"/>
</dbReference>
<name>A0A7E6CGJ6_9CHIR</name>
<organism evidence="10 11">
    <name type="scientific">Phyllostomus discolor</name>
    <name type="common">pale spear-nosed bat</name>
    <dbReference type="NCBI Taxonomy" id="89673"/>
    <lineage>
        <taxon>Eukaryota</taxon>
        <taxon>Metazoa</taxon>
        <taxon>Chordata</taxon>
        <taxon>Craniata</taxon>
        <taxon>Vertebrata</taxon>
        <taxon>Euteleostomi</taxon>
        <taxon>Mammalia</taxon>
        <taxon>Eutheria</taxon>
        <taxon>Laurasiatheria</taxon>
        <taxon>Chiroptera</taxon>
        <taxon>Yangochiroptera</taxon>
        <taxon>Phyllostomidae</taxon>
        <taxon>Phyllostominae</taxon>
        <taxon>Phyllostomus</taxon>
    </lineage>
</organism>
<dbReference type="InterPro" id="IPR036638">
    <property type="entry name" value="HLH_DNA-bd_sf"/>
</dbReference>
<dbReference type="PROSITE" id="PS50888">
    <property type="entry name" value="BHLH"/>
    <property type="match status" value="1"/>
</dbReference>
<proteinExistence type="predicted"/>
<feature type="compositionally biased region" description="Polar residues" evidence="8">
    <location>
        <begin position="305"/>
        <end position="314"/>
    </location>
</feature>
<feature type="compositionally biased region" description="Low complexity" evidence="8">
    <location>
        <begin position="165"/>
        <end position="176"/>
    </location>
</feature>
<evidence type="ECO:0000256" key="8">
    <source>
        <dbReference type="SAM" id="MobiDB-lite"/>
    </source>
</evidence>
<keyword evidence="4" id="KW-0010">Activator</keyword>
<dbReference type="GO" id="GO:0000978">
    <property type="term" value="F:RNA polymerase II cis-regulatory region sequence-specific DNA binding"/>
    <property type="evidence" value="ECO:0007669"/>
    <property type="project" value="TreeGrafter"/>
</dbReference>
<dbReference type="PANTHER" id="PTHR11793">
    <property type="entry name" value="BASIC HELIX-LOOP-HELIX TRANSCRIPTION FACTOR"/>
    <property type="match status" value="1"/>
</dbReference>
<evidence type="ECO:0000259" key="9">
    <source>
        <dbReference type="PROSITE" id="PS50888"/>
    </source>
</evidence>
<dbReference type="CDD" id="cd18945">
    <property type="entry name" value="bHLH_E-protein_TCF4_E2-2"/>
    <property type="match status" value="1"/>
</dbReference>
<feature type="region of interest" description="Disordered" evidence="8">
    <location>
        <begin position="409"/>
        <end position="514"/>
    </location>
</feature>
<feature type="region of interest" description="Disordered" evidence="8">
    <location>
        <begin position="24"/>
        <end position="115"/>
    </location>
</feature>
<evidence type="ECO:0000256" key="4">
    <source>
        <dbReference type="ARBA" id="ARBA00023159"/>
    </source>
</evidence>
<feature type="compositionally biased region" description="Polar residues" evidence="8">
    <location>
        <begin position="146"/>
        <end position="156"/>
    </location>
</feature>
<dbReference type="Pfam" id="PF00010">
    <property type="entry name" value="HLH"/>
    <property type="match status" value="1"/>
</dbReference>
<feature type="compositionally biased region" description="Low complexity" evidence="8">
    <location>
        <begin position="443"/>
        <end position="452"/>
    </location>
</feature>
<dbReference type="CTD" id="6925"/>
<feature type="compositionally biased region" description="Low complexity" evidence="8">
    <location>
        <begin position="409"/>
        <end position="420"/>
    </location>
</feature>